<keyword evidence="2" id="KW-1185">Reference proteome</keyword>
<name>A0ABS3PVX9_9FLAO</name>
<evidence type="ECO:0000313" key="2">
    <source>
        <dbReference type="Proteomes" id="UP000681610"/>
    </source>
</evidence>
<evidence type="ECO:0000313" key="1">
    <source>
        <dbReference type="EMBL" id="MBO1883464.1"/>
    </source>
</evidence>
<sequence length="147" mass="17028">MSNLPKYEVKIGETALIYNFISEGSKGKIIKIISFQETNINNFYNLGLVDENPITGELDDQVVSNNGDTEKVLNTVVSVIYDFTELFPNVWIYAEGSTPSRTRLYQMKIVKYFDIVIRDFHLLCLLNGEWEEFRPKVNYEGFAIKRK</sequence>
<proteinExistence type="predicted"/>
<dbReference type="RefSeq" id="WP_009415318.1">
    <property type="nucleotide sequence ID" value="NZ_JAGDYP010000002.1"/>
</dbReference>
<protein>
    <submittedName>
        <fullName evidence="1">Uncharacterized protein</fullName>
    </submittedName>
</protein>
<dbReference type="EMBL" id="JAGDYP010000002">
    <property type="protein sequence ID" value="MBO1883464.1"/>
    <property type="molecule type" value="Genomic_DNA"/>
</dbReference>
<dbReference type="InterPro" id="IPR053865">
    <property type="entry name" value="DUF6934"/>
</dbReference>
<organism evidence="1 2">
    <name type="scientific">Capnocytophaga bilenii</name>
    <dbReference type="NCBI Taxonomy" id="2819369"/>
    <lineage>
        <taxon>Bacteria</taxon>
        <taxon>Pseudomonadati</taxon>
        <taxon>Bacteroidota</taxon>
        <taxon>Flavobacteriia</taxon>
        <taxon>Flavobacteriales</taxon>
        <taxon>Flavobacteriaceae</taxon>
        <taxon>Capnocytophaga</taxon>
    </lineage>
</organism>
<dbReference type="Proteomes" id="UP000681610">
    <property type="component" value="Unassembled WGS sequence"/>
</dbReference>
<reference evidence="1 2" key="1">
    <citation type="submission" date="2021-03" db="EMBL/GenBank/DDBJ databases">
        <title>Isolation and description of Capnocytophaga bilenii sp. nov., a novel Capnocytophaga species, isolated from a gingivitis subject.</title>
        <authorList>
            <person name="Antezack A."/>
            <person name="Monnet-Corti V."/>
            <person name="La Scola B."/>
        </authorList>
    </citation>
    <scope>NUCLEOTIDE SEQUENCE [LARGE SCALE GENOMIC DNA]</scope>
    <source>
        <strain evidence="1 2">Marseille-Q4570</strain>
    </source>
</reference>
<gene>
    <name evidence="1" type="ORF">J4N46_03255</name>
</gene>
<comment type="caution">
    <text evidence="1">The sequence shown here is derived from an EMBL/GenBank/DDBJ whole genome shotgun (WGS) entry which is preliminary data.</text>
</comment>
<dbReference type="Pfam" id="PF22028">
    <property type="entry name" value="DUF6934"/>
    <property type="match status" value="1"/>
</dbReference>
<accession>A0ABS3PVX9</accession>